<dbReference type="HOGENOM" id="CLU_2359665_0_0_1"/>
<sequence length="94" mass="10384">MAHFIQEALRHNASSISSAGIYEAELVPVPSTMDERDNPDGLARAHQWYEYYHGEVPEAGPFGEAGAVLMDRQLREAIPSGLILYVLRDGLLSD</sequence>
<dbReference type="EMBL" id="KN847989">
    <property type="protein sequence ID" value="KIR45434.1"/>
    <property type="molecule type" value="Genomic_DNA"/>
</dbReference>
<gene>
    <name evidence="1" type="ORF">I312_05483</name>
</gene>
<accession>A0A0D0VG02</accession>
<organism evidence="1">
    <name type="scientific">Cryptococcus bacillisporus CA1280</name>
    <dbReference type="NCBI Taxonomy" id="1296109"/>
    <lineage>
        <taxon>Eukaryota</taxon>
        <taxon>Fungi</taxon>
        <taxon>Dikarya</taxon>
        <taxon>Basidiomycota</taxon>
        <taxon>Agaricomycotina</taxon>
        <taxon>Tremellomycetes</taxon>
        <taxon>Tremellales</taxon>
        <taxon>Cryptococcaceae</taxon>
        <taxon>Cryptococcus</taxon>
        <taxon>Cryptococcus gattii species complex</taxon>
    </lineage>
</organism>
<protein>
    <submittedName>
        <fullName evidence="1">Unplaced genomic scaffold supercont1.17, whole genome shotgun sequence</fullName>
    </submittedName>
</protein>
<dbReference type="AlphaFoldDB" id="A0A0D0VG02"/>
<reference evidence="1" key="1">
    <citation type="submission" date="2015-01" db="EMBL/GenBank/DDBJ databases">
        <title>The Genome Sequence of Cryptococcus gattii CA1280.</title>
        <authorList>
            <consortium name="The Broad Institute Genomics Platform"/>
            <person name="Cuomo C."/>
            <person name="Litvintseva A."/>
            <person name="Chen Y."/>
            <person name="Heitman J."/>
            <person name="Sun S."/>
            <person name="Springer D."/>
            <person name="Dromer F."/>
            <person name="Young S."/>
            <person name="Zeng Q."/>
            <person name="Gargeya S."/>
            <person name="Abouelleil A."/>
            <person name="Alvarado L."/>
            <person name="Chapman S.B."/>
            <person name="Gainer-Dewar J."/>
            <person name="Goldberg J."/>
            <person name="Griggs A."/>
            <person name="Gujja S."/>
            <person name="Hansen M."/>
            <person name="Howarth C."/>
            <person name="Imamovic A."/>
            <person name="Larimer J."/>
            <person name="Murphy C."/>
            <person name="Naylor J."/>
            <person name="Pearson M."/>
            <person name="Priest M."/>
            <person name="Roberts A."/>
            <person name="Saif S."/>
            <person name="Shea T."/>
            <person name="Sykes S."/>
            <person name="Wortman J."/>
            <person name="Nusbaum C."/>
            <person name="Birren B."/>
        </authorList>
    </citation>
    <scope>NUCLEOTIDE SEQUENCE [LARGE SCALE GENOMIC DNA]</scope>
    <source>
        <strain evidence="1">CA1280</strain>
    </source>
</reference>
<proteinExistence type="predicted"/>
<evidence type="ECO:0000313" key="1">
    <source>
        <dbReference type="EMBL" id="KIR45434.1"/>
    </source>
</evidence>
<dbReference type="OrthoDB" id="10462531at2759"/>
<name>A0A0D0VG02_CRYGA</name>